<evidence type="ECO:0000256" key="4">
    <source>
        <dbReference type="ARBA" id="ARBA00023136"/>
    </source>
</evidence>
<dbReference type="InterPro" id="IPR001902">
    <property type="entry name" value="SLC26A/SulP_fam"/>
</dbReference>
<feature type="region of interest" description="Disordered" evidence="5">
    <location>
        <begin position="1"/>
        <end position="34"/>
    </location>
</feature>
<evidence type="ECO:0000313" key="8">
    <source>
        <dbReference type="EMBL" id="EFX77094.1"/>
    </source>
</evidence>
<dbReference type="FunFam" id="3.30.750.24:FF:000098">
    <property type="entry name" value="Uncharacterized protein"/>
    <property type="match status" value="1"/>
</dbReference>
<feature type="transmembrane region" description="Helical" evidence="6">
    <location>
        <begin position="160"/>
        <end position="181"/>
    </location>
</feature>
<evidence type="ECO:0000259" key="7">
    <source>
        <dbReference type="PROSITE" id="PS50801"/>
    </source>
</evidence>
<evidence type="ECO:0000256" key="3">
    <source>
        <dbReference type="ARBA" id="ARBA00022989"/>
    </source>
</evidence>
<dbReference type="GO" id="GO:0005886">
    <property type="term" value="C:plasma membrane"/>
    <property type="evidence" value="ECO:0000318"/>
    <property type="project" value="GO_Central"/>
</dbReference>
<dbReference type="PhylomeDB" id="E9GTJ6"/>
<dbReference type="GO" id="GO:0015116">
    <property type="term" value="F:sulfate transmembrane transporter activity"/>
    <property type="evidence" value="ECO:0000318"/>
    <property type="project" value="GO_Central"/>
</dbReference>
<feature type="transmembrane region" description="Helical" evidence="6">
    <location>
        <begin position="294"/>
        <end position="316"/>
    </location>
</feature>
<feature type="domain" description="STAS" evidence="7">
    <location>
        <begin position="560"/>
        <end position="638"/>
    </location>
</feature>
<dbReference type="KEGG" id="dpx:DAPPUDRAFT_321675"/>
<feature type="transmembrane region" description="Helical" evidence="6">
    <location>
        <begin position="415"/>
        <end position="438"/>
    </location>
</feature>
<keyword evidence="9" id="KW-1185">Reference proteome</keyword>
<dbReference type="PROSITE" id="PS50801">
    <property type="entry name" value="STAS"/>
    <property type="match status" value="1"/>
</dbReference>
<dbReference type="InterPro" id="IPR036513">
    <property type="entry name" value="STAS_dom_sf"/>
</dbReference>
<feature type="transmembrane region" description="Helical" evidence="6">
    <location>
        <begin position="381"/>
        <end position="403"/>
    </location>
</feature>
<evidence type="ECO:0000256" key="1">
    <source>
        <dbReference type="ARBA" id="ARBA00004141"/>
    </source>
</evidence>
<dbReference type="InterPro" id="IPR002645">
    <property type="entry name" value="STAS_dom"/>
</dbReference>
<accession>E9GTJ6</accession>
<evidence type="ECO:0000256" key="2">
    <source>
        <dbReference type="ARBA" id="ARBA00022692"/>
    </source>
</evidence>
<feature type="transmembrane region" description="Helical" evidence="6">
    <location>
        <begin position="220"/>
        <end position="239"/>
    </location>
</feature>
<evidence type="ECO:0000256" key="6">
    <source>
        <dbReference type="SAM" id="Phobius"/>
    </source>
</evidence>
<dbReference type="AlphaFoldDB" id="E9GTJ6"/>
<sequence>MPSSSSSFSSSAFSVDPENGTTEKEDAAIPSTSNLPVKVRVGETAFNTESTTSNDHPVIDCCLSESKAAENETGKTGKLSGGKVLERIKNRFRRTCTTRQLIRRLPIINWLQTYSLNSAFCDCMAGITVALTAIPQGIAYGAVAGVPVEYGMYTAFAGPFIYALLGSVSQVTVGPTAVMALMAYEYVQKGGPAYAIVLSFLAGCVELLAGLLNLGFVMDFISGPVIFGFCSAAATTVIFSQIKILLGLKFRGSAFLTVISGIFTNWQAIRLWDAGLGLAFIVLLLLLTRVEKFLWFISTCRNAIALVFGCLLTFVLDLNNYRPFDLTGEIKSGIPVFQLPPFSFARPVESLIKDNESFNWTETAQEPTYITVTFDVILKDLGAGLALVPVIAILEQIAIAKAFSNGAKTDSTQEMIALGAGSIFCSFFGCIPLTASFARSSVLSASGGKTQLASFFNGCTVLLALAFLMPTFYFIPKTVLAAVIISAVYPMIEYHEILPMWRGRRIELIPFAATYCCCLLINMEYGILIGAQVHLLLVVFEASRPKSTFIRYKEADEEYIVLQADRNLYFPSVERFRNTLGKASLDKTINRFIILDMSRVNLVDYTSLKMLKSMLTSWDKKEVKYRFINVKSNLKKSLLSVLPTNVSISGSDESAAAERHTFPIVEQGEVSSVFTTLD</sequence>
<feature type="transmembrane region" description="Helical" evidence="6">
    <location>
        <begin position="193"/>
        <end position="214"/>
    </location>
</feature>
<evidence type="ECO:0000256" key="5">
    <source>
        <dbReference type="SAM" id="MobiDB-lite"/>
    </source>
</evidence>
<dbReference type="Gene3D" id="3.30.750.24">
    <property type="entry name" value="STAS domain"/>
    <property type="match status" value="1"/>
</dbReference>
<dbReference type="Pfam" id="PF00916">
    <property type="entry name" value="Sulfate_transp"/>
    <property type="match status" value="1"/>
</dbReference>
<dbReference type="STRING" id="6669.E9GTJ6"/>
<organism evidence="8 9">
    <name type="scientific">Daphnia pulex</name>
    <name type="common">Water flea</name>
    <dbReference type="NCBI Taxonomy" id="6669"/>
    <lineage>
        <taxon>Eukaryota</taxon>
        <taxon>Metazoa</taxon>
        <taxon>Ecdysozoa</taxon>
        <taxon>Arthropoda</taxon>
        <taxon>Crustacea</taxon>
        <taxon>Branchiopoda</taxon>
        <taxon>Diplostraca</taxon>
        <taxon>Cladocera</taxon>
        <taxon>Anomopoda</taxon>
        <taxon>Daphniidae</taxon>
        <taxon>Daphnia</taxon>
    </lineage>
</organism>
<keyword evidence="4 6" id="KW-0472">Membrane</keyword>
<feature type="transmembrane region" description="Helical" evidence="6">
    <location>
        <begin position="119"/>
        <end position="140"/>
    </location>
</feature>
<feature type="transmembrane region" description="Helical" evidence="6">
    <location>
        <begin position="450"/>
        <end position="467"/>
    </location>
</feature>
<dbReference type="Proteomes" id="UP000000305">
    <property type="component" value="Unassembled WGS sequence"/>
</dbReference>
<gene>
    <name evidence="8" type="ORF">DAPPUDRAFT_321675</name>
</gene>
<feature type="transmembrane region" description="Helical" evidence="6">
    <location>
        <begin position="269"/>
        <end position="287"/>
    </location>
</feature>
<dbReference type="InterPro" id="IPR011547">
    <property type="entry name" value="SLC26A/SulP_dom"/>
</dbReference>
<dbReference type="OrthoDB" id="288203at2759"/>
<name>E9GTJ6_DAPPU</name>
<dbReference type="Pfam" id="PF01740">
    <property type="entry name" value="STAS"/>
    <property type="match status" value="1"/>
</dbReference>
<dbReference type="GO" id="GO:1902358">
    <property type="term" value="P:sulfate transmembrane transport"/>
    <property type="evidence" value="ECO:0000318"/>
    <property type="project" value="GO_Central"/>
</dbReference>
<feature type="transmembrane region" description="Helical" evidence="6">
    <location>
        <begin position="512"/>
        <end position="540"/>
    </location>
</feature>
<reference evidence="8 9" key="1">
    <citation type="journal article" date="2011" name="Science">
        <title>The ecoresponsive genome of Daphnia pulex.</title>
        <authorList>
            <person name="Colbourne J.K."/>
            <person name="Pfrender M.E."/>
            <person name="Gilbert D."/>
            <person name="Thomas W.K."/>
            <person name="Tucker A."/>
            <person name="Oakley T.H."/>
            <person name="Tokishita S."/>
            <person name="Aerts A."/>
            <person name="Arnold G.J."/>
            <person name="Basu M.K."/>
            <person name="Bauer D.J."/>
            <person name="Caceres C.E."/>
            <person name="Carmel L."/>
            <person name="Casola C."/>
            <person name="Choi J.H."/>
            <person name="Detter J.C."/>
            <person name="Dong Q."/>
            <person name="Dusheyko S."/>
            <person name="Eads B.D."/>
            <person name="Frohlich T."/>
            <person name="Geiler-Samerotte K.A."/>
            <person name="Gerlach D."/>
            <person name="Hatcher P."/>
            <person name="Jogdeo S."/>
            <person name="Krijgsveld J."/>
            <person name="Kriventseva E.V."/>
            <person name="Kultz D."/>
            <person name="Laforsch C."/>
            <person name="Lindquist E."/>
            <person name="Lopez J."/>
            <person name="Manak J.R."/>
            <person name="Muller J."/>
            <person name="Pangilinan J."/>
            <person name="Patwardhan R.P."/>
            <person name="Pitluck S."/>
            <person name="Pritham E.J."/>
            <person name="Rechtsteiner A."/>
            <person name="Rho M."/>
            <person name="Rogozin I.B."/>
            <person name="Sakarya O."/>
            <person name="Salamov A."/>
            <person name="Schaack S."/>
            <person name="Shapiro H."/>
            <person name="Shiga Y."/>
            <person name="Skalitzky C."/>
            <person name="Smith Z."/>
            <person name="Souvorov A."/>
            <person name="Sung W."/>
            <person name="Tang Z."/>
            <person name="Tsuchiya D."/>
            <person name="Tu H."/>
            <person name="Vos H."/>
            <person name="Wang M."/>
            <person name="Wolf Y.I."/>
            <person name="Yamagata H."/>
            <person name="Yamada T."/>
            <person name="Ye Y."/>
            <person name="Shaw J.R."/>
            <person name="Andrews J."/>
            <person name="Crease T.J."/>
            <person name="Tang H."/>
            <person name="Lucas S.M."/>
            <person name="Robertson H.M."/>
            <person name="Bork P."/>
            <person name="Koonin E.V."/>
            <person name="Zdobnov E.M."/>
            <person name="Grigoriev I.V."/>
            <person name="Lynch M."/>
            <person name="Boore J.L."/>
        </authorList>
    </citation>
    <scope>NUCLEOTIDE SEQUENCE [LARGE SCALE GENOMIC DNA]</scope>
</reference>
<keyword evidence="2 6" id="KW-0812">Transmembrane</keyword>
<dbReference type="EMBL" id="GL732564">
    <property type="protein sequence ID" value="EFX77094.1"/>
    <property type="molecule type" value="Genomic_DNA"/>
</dbReference>
<keyword evidence="3 6" id="KW-1133">Transmembrane helix</keyword>
<comment type="subcellular location">
    <subcellularLocation>
        <location evidence="1">Membrane</location>
        <topology evidence="1">Multi-pass membrane protein</topology>
    </subcellularLocation>
</comment>
<dbReference type="HOGENOM" id="CLU_003182_12_2_1"/>
<dbReference type="SUPFAM" id="SSF52091">
    <property type="entry name" value="SpoIIaa-like"/>
    <property type="match status" value="1"/>
</dbReference>
<dbReference type="GO" id="GO:1902476">
    <property type="term" value="P:chloride transmembrane transport"/>
    <property type="evidence" value="ECO:0000318"/>
    <property type="project" value="GO_Central"/>
</dbReference>
<proteinExistence type="predicted"/>
<dbReference type="InParanoid" id="E9GTJ6"/>
<dbReference type="PANTHER" id="PTHR11814">
    <property type="entry name" value="SULFATE TRANSPORTER"/>
    <property type="match status" value="1"/>
</dbReference>
<feature type="compositionally biased region" description="Low complexity" evidence="5">
    <location>
        <begin position="1"/>
        <end position="14"/>
    </location>
</feature>
<protein>
    <recommendedName>
        <fullName evidence="7">STAS domain-containing protein</fullName>
    </recommendedName>
</protein>
<dbReference type="eggNOG" id="KOG0236">
    <property type="taxonomic scope" value="Eukaryota"/>
</dbReference>
<dbReference type="CDD" id="cd07042">
    <property type="entry name" value="STAS_SulP_like_sulfate_transporter"/>
    <property type="match status" value="1"/>
</dbReference>
<evidence type="ECO:0000313" key="9">
    <source>
        <dbReference type="Proteomes" id="UP000000305"/>
    </source>
</evidence>